<dbReference type="Gene3D" id="1.10.275.10">
    <property type="entry name" value="Fumarase/aspartase (N-terminal domain)"/>
    <property type="match status" value="1"/>
</dbReference>
<dbReference type="AlphaFoldDB" id="A0A5N0VJV4"/>
<dbReference type="Gene3D" id="1.20.200.10">
    <property type="entry name" value="Fumarase/aspartase (Central domain)"/>
    <property type="match status" value="1"/>
</dbReference>
<dbReference type="GO" id="GO:0016841">
    <property type="term" value="F:ammonia-lyase activity"/>
    <property type="evidence" value="ECO:0007669"/>
    <property type="project" value="UniProtKB-ARBA"/>
</dbReference>
<dbReference type="PANTHER" id="PTHR10362">
    <property type="entry name" value="HISTIDINE AMMONIA-LYASE"/>
    <property type="match status" value="1"/>
</dbReference>
<sequence length="499" mass="52554">MDPAAIRLIARGARVVLDERLLVQVAAQRQAALTVLTDCMQPVYGVNTGMGRLSSTALTADEQAEHQARLLIGRAVGGPPWLSAEEVRALFAVRLRGFLTPETGASADAVRFLVDRLNDGFVPAVPATGLGSAGEILALSHAFQTFLGIGTVLEDGRQIPASQALADRGVEPYRPGPKEGLSFIQGAPITAAQAVLLAAQGFDAVDRQLLCVTTAVDVLGAPRGIYRPELAGSDSVLADVLACVRDAADGGVLRDGVVQAPVSLRVGPQAIAHARRTLVELEDAARRFLSAPTDSPAFVDGEFVSTAGFHAAELGLRMDAAKAALVHVAEVGVQRMHRMLDERFSGLTPQLTPRPGPNAGLAPLHKRAVGELHAMRMHVAPASLGALDTSAGQEDVQVFAAEAAYQLYTAVVHLDVITACELITAHQAHTLRAKEPAPALAEVYRQLSEVVPAVVEDRPLGPEVTRLVDALRTGKLRAVTTFAAAAWSPRAARAARQSE</sequence>
<dbReference type="SUPFAM" id="SSF48557">
    <property type="entry name" value="L-aspartase-like"/>
    <property type="match status" value="1"/>
</dbReference>
<organism evidence="2 3">
    <name type="scientific">Amycolatopsis acidicola</name>
    <dbReference type="NCBI Taxonomy" id="2596893"/>
    <lineage>
        <taxon>Bacteria</taxon>
        <taxon>Bacillati</taxon>
        <taxon>Actinomycetota</taxon>
        <taxon>Actinomycetes</taxon>
        <taxon>Pseudonocardiales</taxon>
        <taxon>Pseudonocardiaceae</taxon>
        <taxon>Amycolatopsis</taxon>
    </lineage>
</organism>
<keyword evidence="1" id="KW-0456">Lyase</keyword>
<evidence type="ECO:0000313" key="3">
    <source>
        <dbReference type="Proteomes" id="UP000319769"/>
    </source>
</evidence>
<dbReference type="Pfam" id="PF00221">
    <property type="entry name" value="Lyase_aromatic"/>
    <property type="match status" value="1"/>
</dbReference>
<protein>
    <submittedName>
        <fullName evidence="2">Histidine ammonia-lyase</fullName>
    </submittedName>
</protein>
<name>A0A5N0VJV4_9PSEU</name>
<evidence type="ECO:0000313" key="2">
    <source>
        <dbReference type="EMBL" id="KAA9165022.1"/>
    </source>
</evidence>
<evidence type="ECO:0000256" key="1">
    <source>
        <dbReference type="ARBA" id="ARBA00023239"/>
    </source>
</evidence>
<gene>
    <name evidence="2" type="ORF">FPZ12_006475</name>
</gene>
<dbReference type="InterPro" id="IPR001106">
    <property type="entry name" value="Aromatic_Lyase"/>
</dbReference>
<dbReference type="InterPro" id="IPR024083">
    <property type="entry name" value="Fumarase/histidase_N"/>
</dbReference>
<proteinExistence type="predicted"/>
<keyword evidence="3" id="KW-1185">Reference proteome</keyword>
<dbReference type="InterPro" id="IPR008948">
    <property type="entry name" value="L-Aspartase-like"/>
</dbReference>
<comment type="caution">
    <text evidence="2">The sequence shown here is derived from an EMBL/GenBank/DDBJ whole genome shotgun (WGS) entry which is preliminary data.</text>
</comment>
<dbReference type="EMBL" id="VMNW02000006">
    <property type="protein sequence ID" value="KAA9165022.1"/>
    <property type="molecule type" value="Genomic_DNA"/>
</dbReference>
<dbReference type="OrthoDB" id="5110661at2"/>
<reference evidence="2" key="1">
    <citation type="submission" date="2019-09" db="EMBL/GenBank/DDBJ databases">
        <authorList>
            <person name="Teo W.F.A."/>
            <person name="Duangmal K."/>
        </authorList>
    </citation>
    <scope>NUCLEOTIDE SEQUENCE [LARGE SCALE GENOMIC DNA]</scope>
    <source>
        <strain evidence="2">K81G1</strain>
    </source>
</reference>
<accession>A0A5N0VJV4</accession>
<dbReference type="Proteomes" id="UP000319769">
    <property type="component" value="Unassembled WGS sequence"/>
</dbReference>